<dbReference type="Proteomes" id="UP001217089">
    <property type="component" value="Unassembled WGS sequence"/>
</dbReference>
<dbReference type="EMBL" id="JARBDR010000657">
    <property type="protein sequence ID" value="KAJ8308784.1"/>
    <property type="molecule type" value="Genomic_DNA"/>
</dbReference>
<keyword evidence="2" id="KW-1185">Reference proteome</keyword>
<protein>
    <submittedName>
        <fullName evidence="1">Uncharacterized protein</fullName>
    </submittedName>
</protein>
<reference evidence="1 2" key="1">
    <citation type="submission" date="2022-12" db="EMBL/GenBank/DDBJ databases">
        <title>Chromosome-level genome of Tegillarca granosa.</title>
        <authorList>
            <person name="Kim J."/>
        </authorList>
    </citation>
    <scope>NUCLEOTIDE SEQUENCE [LARGE SCALE GENOMIC DNA]</scope>
    <source>
        <strain evidence="1">Teg-2019</strain>
        <tissue evidence="1">Adductor muscle</tissue>
    </source>
</reference>
<accession>A0ABQ9EUC4</accession>
<evidence type="ECO:0000313" key="1">
    <source>
        <dbReference type="EMBL" id="KAJ8308784.1"/>
    </source>
</evidence>
<dbReference type="InterPro" id="IPR038538">
    <property type="entry name" value="MTERF_sf"/>
</dbReference>
<organism evidence="1 2">
    <name type="scientific">Tegillarca granosa</name>
    <name type="common">Malaysian cockle</name>
    <name type="synonym">Anadara granosa</name>
    <dbReference type="NCBI Taxonomy" id="220873"/>
    <lineage>
        <taxon>Eukaryota</taxon>
        <taxon>Metazoa</taxon>
        <taxon>Spiralia</taxon>
        <taxon>Lophotrochozoa</taxon>
        <taxon>Mollusca</taxon>
        <taxon>Bivalvia</taxon>
        <taxon>Autobranchia</taxon>
        <taxon>Pteriomorphia</taxon>
        <taxon>Arcoida</taxon>
        <taxon>Arcoidea</taxon>
        <taxon>Arcidae</taxon>
        <taxon>Tegillarca</taxon>
    </lineage>
</organism>
<evidence type="ECO:0000313" key="2">
    <source>
        <dbReference type="Proteomes" id="UP001217089"/>
    </source>
</evidence>
<comment type="caution">
    <text evidence="1">The sequence shown here is derived from an EMBL/GenBank/DDBJ whole genome shotgun (WGS) entry which is preliminary data.</text>
</comment>
<dbReference type="Gene3D" id="1.25.70.10">
    <property type="entry name" value="Transcription termination factor 3, mitochondrial"/>
    <property type="match status" value="1"/>
</dbReference>
<gene>
    <name evidence="1" type="ORF">KUTeg_013658</name>
</gene>
<sequence>MSPKQIKENIYSMGEIFGLKKIITVLKKMPFILLEEQDKVIEKCMYAKDIMVTNMEQITSSSLLSHSMHSIRCRHMFLKRADNKTFGNLLEEDKNSTPRIR</sequence>
<name>A0ABQ9EUC4_TEGGR</name>
<proteinExistence type="predicted"/>